<evidence type="ECO:0000313" key="3">
    <source>
        <dbReference type="EMBL" id="KAG9459141.1"/>
    </source>
</evidence>
<dbReference type="Pfam" id="PF10551">
    <property type="entry name" value="MULE"/>
    <property type="match status" value="1"/>
</dbReference>
<dbReference type="InterPro" id="IPR018289">
    <property type="entry name" value="MULE_transposase_dom"/>
</dbReference>
<evidence type="ECO:0000259" key="1">
    <source>
        <dbReference type="Pfam" id="PF03101"/>
    </source>
</evidence>
<gene>
    <name evidence="3" type="ORF">H6P81_003649</name>
</gene>
<dbReference type="EMBL" id="JAINDJ010000002">
    <property type="protein sequence ID" value="KAG9459141.1"/>
    <property type="molecule type" value="Genomic_DNA"/>
</dbReference>
<evidence type="ECO:0000313" key="4">
    <source>
        <dbReference type="Proteomes" id="UP000825729"/>
    </source>
</evidence>
<feature type="domain" description="MULE transposase" evidence="2">
    <location>
        <begin position="187"/>
        <end position="280"/>
    </location>
</feature>
<proteinExistence type="predicted"/>
<dbReference type="InterPro" id="IPR004330">
    <property type="entry name" value="FAR1_DNA_bnd_dom"/>
</dbReference>
<sequence length="435" mass="50310">MELGGNGGTKNDSKLVDSEKMPKLGMIFDLIEDVEVFYNAYAKVVGFSIRKGAEYKHRVTKETYSKLFVCSKEGKPCGEKKVVEDGKRRIGGLIRENCEAAIRVTKDKDGGYQNVGCTSRDIRNFERDIRQEKKDYDAELLLEHFKESAEINPSFFYRYEVDEEDKLTHCFWVDGWARKAYAYFGDVVVFDPTYNTNQYYLIFAPFTGVNHHEQTLNFGVGLIKDEKTESFLWLFDKWLEAMSGCAPKVILTDQDLAIEKAISISFPQTYHKFCMWHILNKLPEKLGSLGDRLVMDRLLNCIYNSLSVDDFVNEWSNILSQHDLQNNGIPCRHILIVLRNERMYLLPENLILKRWTKNVTSEIVMDKCGIELHPNFDEVIDGKKINLKNKVSKVLEVALRVDEAFVFVSQMIDVILEELSKYTFDSIAKAKMLKR</sequence>
<dbReference type="Pfam" id="PF03101">
    <property type="entry name" value="FAR1"/>
    <property type="match status" value="1"/>
</dbReference>
<protein>
    <recommendedName>
        <fullName evidence="5">Protein FAR1-RELATED SEQUENCE</fullName>
    </recommendedName>
</protein>
<evidence type="ECO:0000259" key="2">
    <source>
        <dbReference type="Pfam" id="PF10551"/>
    </source>
</evidence>
<reference evidence="3 4" key="1">
    <citation type="submission" date="2021-07" db="EMBL/GenBank/DDBJ databases">
        <title>The Aristolochia fimbriata genome: insights into angiosperm evolution, floral development and chemical biosynthesis.</title>
        <authorList>
            <person name="Jiao Y."/>
        </authorList>
    </citation>
    <scope>NUCLEOTIDE SEQUENCE [LARGE SCALE GENOMIC DNA]</scope>
    <source>
        <strain evidence="3">IBCAS-2021</strain>
        <tissue evidence="3">Leaf</tissue>
    </source>
</reference>
<dbReference type="PANTHER" id="PTHR47718">
    <property type="entry name" value="OS01G0519700 PROTEIN"/>
    <property type="match status" value="1"/>
</dbReference>
<dbReference type="Proteomes" id="UP000825729">
    <property type="component" value="Unassembled WGS sequence"/>
</dbReference>
<evidence type="ECO:0008006" key="5">
    <source>
        <dbReference type="Google" id="ProtNLM"/>
    </source>
</evidence>
<accession>A0AAV7FEA2</accession>
<comment type="caution">
    <text evidence="3">The sequence shown here is derived from an EMBL/GenBank/DDBJ whole genome shotgun (WGS) entry which is preliminary data.</text>
</comment>
<dbReference type="AlphaFoldDB" id="A0AAV7FEA2"/>
<name>A0AAV7FEA2_ARIFI</name>
<organism evidence="3 4">
    <name type="scientific">Aristolochia fimbriata</name>
    <name type="common">White veined hardy Dutchman's pipe vine</name>
    <dbReference type="NCBI Taxonomy" id="158543"/>
    <lineage>
        <taxon>Eukaryota</taxon>
        <taxon>Viridiplantae</taxon>
        <taxon>Streptophyta</taxon>
        <taxon>Embryophyta</taxon>
        <taxon>Tracheophyta</taxon>
        <taxon>Spermatophyta</taxon>
        <taxon>Magnoliopsida</taxon>
        <taxon>Magnoliidae</taxon>
        <taxon>Piperales</taxon>
        <taxon>Aristolochiaceae</taxon>
        <taxon>Aristolochia</taxon>
    </lineage>
</organism>
<keyword evidence="4" id="KW-1185">Reference proteome</keyword>
<feature type="domain" description="FAR1" evidence="1">
    <location>
        <begin position="37"/>
        <end position="113"/>
    </location>
</feature>
<dbReference type="PANTHER" id="PTHR47718:SF18">
    <property type="entry name" value="PROTEIN FAR1-RELATED SEQUENCE 5-LIKE"/>
    <property type="match status" value="1"/>
</dbReference>